<dbReference type="Proteomes" id="UP000012179">
    <property type="component" value="Chromosome"/>
</dbReference>
<dbReference type="RefSeq" id="WP_004177498.1">
    <property type="nucleotide sequence ID" value="NZ_CP021106.3"/>
</dbReference>
<reference evidence="1 2" key="1">
    <citation type="journal article" date="2015" name="Int. J. Syst. Evol. Microbiol.">
        <title>Nitrosospira lacus sp. nov., a psychrotolerant, ammonia-oxidizing bacterium from sandy lake sediment.</title>
        <authorList>
            <person name="Urakawa H."/>
            <person name="Garcia J.C."/>
            <person name="Nielsen J.L."/>
            <person name="Le V.Q."/>
            <person name="Kozlowski J.A."/>
            <person name="Stein L.Y."/>
            <person name="Lim C.K."/>
            <person name="Pommerening-Roser A."/>
            <person name="Martens-Habbena W."/>
            <person name="Stahl D.A."/>
            <person name="Klotz M.G."/>
        </authorList>
    </citation>
    <scope>NUCLEOTIDE SEQUENCE [LARGE SCALE GENOMIC DNA]</scope>
    <source>
        <strain evidence="1 2">APG3</strain>
    </source>
</reference>
<dbReference type="AlphaFoldDB" id="A0A1W6SRD0"/>
<evidence type="ECO:0000313" key="2">
    <source>
        <dbReference type="Proteomes" id="UP000012179"/>
    </source>
</evidence>
<evidence type="ECO:0000313" key="1">
    <source>
        <dbReference type="EMBL" id="ARO88380.1"/>
    </source>
</evidence>
<dbReference type="eggNOG" id="ENOG502ZN4H">
    <property type="taxonomic scope" value="Bacteria"/>
</dbReference>
<name>A0A1W6SRD0_9PROT</name>
<protein>
    <submittedName>
        <fullName evidence="1">Uncharacterized protein</fullName>
    </submittedName>
</protein>
<sequence>MTDTLKSRLEIIDVDCESTTRIELDKLYDNAYYDGIKFHIPSPQAAEAIWLRLIARKEQEFIQELTPALKSRATILSKNDASAIEGMVNEIFADDRYLERMQDFYREVTKKAMVYESSFDMDAKRLELLDSTYRMGAANALRKARRNVLAELEPYTQPGAPEDAGFLSQWRHYSNLSPLRSITTVALLSLTSYLIAAIITSETFQRLLERFGWSGGTGL</sequence>
<proteinExistence type="predicted"/>
<accession>A0A1W6SRD0</accession>
<gene>
    <name evidence="1" type="ORF">EBAPG3_011685</name>
</gene>
<dbReference type="EMBL" id="CP021106">
    <property type="protein sequence ID" value="ARO88380.1"/>
    <property type="molecule type" value="Genomic_DNA"/>
</dbReference>
<organism evidence="1 2">
    <name type="scientific">Nitrosospira lacus</name>
    <dbReference type="NCBI Taxonomy" id="1288494"/>
    <lineage>
        <taxon>Bacteria</taxon>
        <taxon>Pseudomonadati</taxon>
        <taxon>Pseudomonadota</taxon>
        <taxon>Betaproteobacteria</taxon>
        <taxon>Nitrosomonadales</taxon>
        <taxon>Nitrosomonadaceae</taxon>
        <taxon>Nitrosospira</taxon>
    </lineage>
</organism>
<dbReference type="KEGG" id="nlc:EBAPG3_011685"/>
<keyword evidence="2" id="KW-1185">Reference proteome</keyword>
<dbReference type="OrthoDB" id="7066293at2"/>